<dbReference type="GeneID" id="110428790"/>
<reference evidence="3" key="1">
    <citation type="submission" date="2025-08" db="UniProtKB">
        <authorList>
            <consortium name="RefSeq"/>
        </authorList>
    </citation>
    <scope>IDENTIFICATION</scope>
    <source>
        <tissue evidence="3">Leaf</tissue>
    </source>
</reference>
<dbReference type="PANTHER" id="PTHR31286">
    <property type="entry name" value="GLYCINE-RICH CELL WALL STRUCTURAL PROTEIN 1.8-LIKE"/>
    <property type="match status" value="1"/>
</dbReference>
<dbReference type="InterPro" id="IPR040256">
    <property type="entry name" value="At4g02000-like"/>
</dbReference>
<accession>A0A6J1BLN8</accession>
<dbReference type="OrthoDB" id="1751950at2759"/>
<feature type="compositionally biased region" description="Polar residues" evidence="1">
    <location>
        <begin position="184"/>
        <end position="196"/>
    </location>
</feature>
<dbReference type="AlphaFoldDB" id="A0A6J1BLN8"/>
<proteinExistence type="predicted"/>
<evidence type="ECO:0000256" key="1">
    <source>
        <dbReference type="SAM" id="MobiDB-lite"/>
    </source>
</evidence>
<organism evidence="2 3">
    <name type="scientific">Herrania umbratica</name>
    <dbReference type="NCBI Taxonomy" id="108875"/>
    <lineage>
        <taxon>Eukaryota</taxon>
        <taxon>Viridiplantae</taxon>
        <taxon>Streptophyta</taxon>
        <taxon>Embryophyta</taxon>
        <taxon>Tracheophyta</taxon>
        <taxon>Spermatophyta</taxon>
        <taxon>Magnoliopsida</taxon>
        <taxon>eudicotyledons</taxon>
        <taxon>Gunneridae</taxon>
        <taxon>Pentapetalae</taxon>
        <taxon>rosids</taxon>
        <taxon>malvids</taxon>
        <taxon>Malvales</taxon>
        <taxon>Malvaceae</taxon>
        <taxon>Byttnerioideae</taxon>
        <taxon>Herrania</taxon>
    </lineage>
</organism>
<dbReference type="PANTHER" id="PTHR31286:SF179">
    <property type="entry name" value="RNASE H TYPE-1 DOMAIN-CONTAINING PROTEIN"/>
    <property type="match status" value="1"/>
</dbReference>
<dbReference type="RefSeq" id="XP_021300381.1">
    <property type="nucleotide sequence ID" value="XM_021444706.1"/>
</dbReference>
<gene>
    <name evidence="3" type="primary">LOC110428790</name>
</gene>
<sequence>MVPVWISFPNFKAHLYEKFALMFIAKTVGKLLFIDEATTNGSRSSQARVRAEYDCGKAPVDEVWIVVKDRTTKAVKSGYSQRVEFSKMPDYCDHCCHVGHSIWACLVLGNRSDKRRSGELKPSRVSKQPDCTYAHRILKPNEERIIEKRGRMDWSEHIENRKNLGHEEPEKQSLHWQMVRKSTKSGAKNSQGVEIE</sequence>
<evidence type="ECO:0000313" key="3">
    <source>
        <dbReference type="RefSeq" id="XP_021300381.1"/>
    </source>
</evidence>
<evidence type="ECO:0000313" key="2">
    <source>
        <dbReference type="Proteomes" id="UP000504621"/>
    </source>
</evidence>
<keyword evidence="2" id="KW-1185">Reference proteome</keyword>
<feature type="compositionally biased region" description="Basic and acidic residues" evidence="1">
    <location>
        <begin position="160"/>
        <end position="173"/>
    </location>
</feature>
<dbReference type="Proteomes" id="UP000504621">
    <property type="component" value="Unplaced"/>
</dbReference>
<feature type="region of interest" description="Disordered" evidence="1">
    <location>
        <begin position="160"/>
        <end position="196"/>
    </location>
</feature>
<name>A0A6J1BLN8_9ROSI</name>
<protein>
    <submittedName>
        <fullName evidence="3">Uncharacterized protein LOC110428790</fullName>
    </submittedName>
</protein>